<dbReference type="GO" id="GO:0070971">
    <property type="term" value="C:endoplasmic reticulum exit site"/>
    <property type="evidence" value="ECO:0007669"/>
    <property type="project" value="TreeGrafter"/>
</dbReference>
<evidence type="ECO:0000256" key="17">
    <source>
        <dbReference type="SAM" id="MobiDB-lite"/>
    </source>
</evidence>
<dbReference type="GO" id="GO:0005198">
    <property type="term" value="F:structural molecule activity"/>
    <property type="evidence" value="ECO:0007669"/>
    <property type="project" value="TreeGrafter"/>
</dbReference>
<dbReference type="PROSITE" id="PS50082">
    <property type="entry name" value="WD_REPEATS_2"/>
    <property type="match status" value="2"/>
</dbReference>
<feature type="compositionally biased region" description="Low complexity" evidence="17">
    <location>
        <begin position="1125"/>
        <end position="1154"/>
    </location>
</feature>
<dbReference type="Gene3D" id="1.20.940.10">
    <property type="entry name" value="Functional domain of the splicing factor Prp18"/>
    <property type="match status" value="1"/>
</dbReference>
<dbReference type="OrthoDB" id="542917at2759"/>
<comment type="caution">
    <text evidence="19">The sequence shown here is derived from an EMBL/GenBank/DDBJ whole genome shotgun (WGS) entry which is preliminary data.</text>
</comment>
<gene>
    <name evidence="19" type="primary">SEC31</name>
    <name evidence="19" type="ORF">H4R34_001427</name>
</gene>
<feature type="repeat" description="WD" evidence="16">
    <location>
        <begin position="285"/>
        <end position="327"/>
    </location>
</feature>
<feature type="compositionally biased region" description="Pro residues" evidence="17">
    <location>
        <begin position="1212"/>
        <end position="1243"/>
    </location>
</feature>
<evidence type="ECO:0000256" key="6">
    <source>
        <dbReference type="ARBA" id="ARBA00022448"/>
    </source>
</evidence>
<evidence type="ECO:0000256" key="14">
    <source>
        <dbReference type="ARBA" id="ARBA00025471"/>
    </source>
</evidence>
<keyword evidence="7 16" id="KW-0853">WD repeat</keyword>
<reference evidence="19" key="1">
    <citation type="submission" date="2022-07" db="EMBL/GenBank/DDBJ databases">
        <title>Phylogenomic reconstructions and comparative analyses of Kickxellomycotina fungi.</title>
        <authorList>
            <person name="Reynolds N.K."/>
            <person name="Stajich J.E."/>
            <person name="Barry K."/>
            <person name="Grigoriev I.V."/>
            <person name="Crous P."/>
            <person name="Smith M.E."/>
        </authorList>
    </citation>
    <scope>NUCLEOTIDE SEQUENCE</scope>
    <source>
        <strain evidence="19">RSA 567</strain>
    </source>
</reference>
<dbReference type="Pfam" id="PF07304">
    <property type="entry name" value="SRA1"/>
    <property type="match status" value="1"/>
</dbReference>
<keyword evidence="10" id="KW-0931">ER-Golgi transport</keyword>
<dbReference type="SUPFAM" id="SSF50978">
    <property type="entry name" value="WD40 repeat-like"/>
    <property type="match status" value="1"/>
</dbReference>
<proteinExistence type="inferred from homology"/>
<evidence type="ECO:0000256" key="13">
    <source>
        <dbReference type="ARBA" id="ARBA00023329"/>
    </source>
</evidence>
<feature type="region of interest" description="Disordered" evidence="17">
    <location>
        <begin position="1072"/>
        <end position="1362"/>
    </location>
</feature>
<evidence type="ECO:0000256" key="12">
    <source>
        <dbReference type="ARBA" id="ARBA00023136"/>
    </source>
</evidence>
<feature type="domain" description="SRA1/Sec31" evidence="18">
    <location>
        <begin position="1364"/>
        <end position="1460"/>
    </location>
</feature>
<sequence>MLLKTIDRTAIAAWCPSHQHSYLATGTAAGALDASFSNTSNLELYQLDGPVAPSGGDASAAPFAFGDAAPTGSACQPLAALTSAQRFSNLLWSVGIKDRSQGILAGGMENGELIFWDAQRILEQQDADSCVVFRNTNHSGGIAGMDFNNQQKHVLATGASGGEIFIWDLETPAKPYSPGSRSAKLEDITSLAWNNQVTHILASASTTGYTVIWDLKNRREVMSLNYAGNLQMPGMHSMASNRRGVTAVAWNPDNATQLVTATEDDNNPVIMMWDLRNAHAPERIFSGHSKGILSLSWCKMDSDLLFSSGKDNRTICWNPTSGDVVGELPISHNWVFDVRVNQSNPNLLSTASFDSKVNVYSLQSTNEGEEVMNAPANAQDDPFSAAIYSASATASFSLKQPPKWYRRPVGATFGFGNRLVSFAQPPASAQATAASLGTPVAYPVSIHPVVTDRHLIHQTHELEAALDVNHVAEFCDKRIQHATNDVEIKSWQVLKLLFETDARDKLVHFLGYDKEELKAHVAQFLRDHPANAPSSTDASVDPESMRESLGSLNVRPQGDETTPAQDDDEGANPFADGNQEQEGDPDAAFFAQSSAPLTSTDATATTSAAGPTLQSFLSTPLSLHLEDANGPDGLVTRAVLMGDFDHAVDLCLADERFADALILASCGGTDLLARTQQRYFGLKAQNAPYLRLLHGIVSGDLSNAVDHIDIRDWDQVLVLLCTYAQGEQFSSLCDKLGARLEAKWHTQSPGNTNSQLLQSAVVCYLAAGSLDSVVKIWLYLQQAWVQDEVTQGTVDSADNPTIMAESLQQSIEKVSVFRKAVDYIDTAVETPLGSAVQTQTDEPSESSRRKFALSSLYDLYCDYAQWLIAQGQPETAAKFLKRTPEEYFKADFSGDNMVSILKDRLFHSGLASESTLAPSFPFTPEYVGTDGDLGQETASAPAAGHFAATAAPQHSTTAAYGPPSSYQGYPATATSQPAGAHAYANQAPVSHYQTPAPTTAGQPYGGYGASGYDSSYHQAPPAQPGYPATPYQTASASTAYNPYGAADTGASYSTTAPYGSVAPSIPQPTAQLANPYGGYSATSAAPGGEPTEPLPSQQRNIPAYHDPPTATLSRKRNPSGLKQAPITTPFPTSSNTSAPAPPTQASGPPQARLTSPPPPPPSGARPPQRAYRASISKPAGSHTHGGPPPPSSHQGPPPPRPGPPSMTGNPHSQPPPPSAAGHNFPPPPPPSAALAHPPVPTPYPGARSAAPPSTNPYGGHQPPPPTAIPYQQPPRPGPPSQQPRPPMPPTAGPGPHQPPRGPPPGQRPPSAMRGPQPMTAYPPNGSRSQSRPGTPQTAQQSRPGTPGQPATKYPPGDRSHITDHQKPIFMALQGALQQARSVTGPAQKRVLDDTEKRLNQLFDLMNEGNLPNAMEGPLLSLAQALQHRDYPQAHQVYMKMIHTNFDSSQRWMMGVKRLVETLKSTA</sequence>
<dbReference type="InterPro" id="IPR040251">
    <property type="entry name" value="SEC31-like"/>
</dbReference>
<dbReference type="PRINTS" id="PR01217">
    <property type="entry name" value="PRICHEXTENSN"/>
</dbReference>
<evidence type="ECO:0000256" key="4">
    <source>
        <dbReference type="ARBA" id="ARBA00013507"/>
    </source>
</evidence>
<dbReference type="PANTHER" id="PTHR13923">
    <property type="entry name" value="SEC31-RELATED PROTEIN"/>
    <property type="match status" value="1"/>
</dbReference>
<dbReference type="EMBL" id="JANBQB010000066">
    <property type="protein sequence ID" value="KAJ1983182.1"/>
    <property type="molecule type" value="Genomic_DNA"/>
</dbReference>
<feature type="compositionally biased region" description="Pro residues" evidence="17">
    <location>
        <begin position="1261"/>
        <end position="1307"/>
    </location>
</feature>
<dbReference type="SUPFAM" id="SSF47938">
    <property type="entry name" value="Functional domain of the splicing factor Prp18"/>
    <property type="match status" value="1"/>
</dbReference>
<evidence type="ECO:0000256" key="2">
    <source>
        <dbReference type="ARBA" id="ARBA00004586"/>
    </source>
</evidence>
<keyword evidence="13" id="KW-0968">Cytoplasmic vesicle</keyword>
<evidence type="ECO:0000256" key="8">
    <source>
        <dbReference type="ARBA" id="ARBA00022737"/>
    </source>
</evidence>
<feature type="compositionally biased region" description="Pro residues" evidence="17">
    <location>
        <begin position="1186"/>
        <end position="1204"/>
    </location>
</feature>
<name>A0A9W8B3M2_9FUNG</name>
<dbReference type="InterPro" id="IPR036322">
    <property type="entry name" value="WD40_repeat_dom_sf"/>
</dbReference>
<feature type="repeat" description="WD" evidence="16">
    <location>
        <begin position="135"/>
        <end position="177"/>
    </location>
</feature>
<comment type="similarity">
    <text evidence="3">Belongs to the WD repeat SEC31 family.</text>
</comment>
<dbReference type="InterPro" id="IPR009917">
    <property type="entry name" value="SRA1/Sec31"/>
</dbReference>
<feature type="region of interest" description="Disordered" evidence="17">
    <location>
        <begin position="528"/>
        <end position="584"/>
    </location>
</feature>
<evidence type="ECO:0000256" key="9">
    <source>
        <dbReference type="ARBA" id="ARBA00022824"/>
    </source>
</evidence>
<dbReference type="Proteomes" id="UP001151582">
    <property type="component" value="Unassembled WGS sequence"/>
</dbReference>
<organism evidence="19 20">
    <name type="scientific">Dimargaris verticillata</name>
    <dbReference type="NCBI Taxonomy" id="2761393"/>
    <lineage>
        <taxon>Eukaryota</taxon>
        <taxon>Fungi</taxon>
        <taxon>Fungi incertae sedis</taxon>
        <taxon>Zoopagomycota</taxon>
        <taxon>Kickxellomycotina</taxon>
        <taxon>Dimargaritomycetes</taxon>
        <taxon>Dimargaritales</taxon>
        <taxon>Dimargaritaceae</taxon>
        <taxon>Dimargaris</taxon>
    </lineage>
</organism>
<evidence type="ECO:0000313" key="20">
    <source>
        <dbReference type="Proteomes" id="UP001151582"/>
    </source>
</evidence>
<feature type="compositionally biased region" description="Polar residues" evidence="17">
    <location>
        <begin position="1325"/>
        <end position="1343"/>
    </location>
</feature>
<evidence type="ECO:0000256" key="1">
    <source>
        <dbReference type="ARBA" id="ARBA00004156"/>
    </source>
</evidence>
<feature type="compositionally biased region" description="Pro residues" evidence="17">
    <location>
        <begin position="1155"/>
        <end position="1164"/>
    </location>
</feature>
<evidence type="ECO:0000256" key="11">
    <source>
        <dbReference type="ARBA" id="ARBA00022927"/>
    </source>
</evidence>
<dbReference type="InterPro" id="IPR001680">
    <property type="entry name" value="WD40_rpt"/>
</dbReference>
<comment type="subcellular location">
    <subcellularLocation>
        <location evidence="1">Cytoplasmic vesicle membrane</location>
    </subcellularLocation>
    <subcellularLocation>
        <location evidence="15">Endomembrane system</location>
        <topology evidence="15">Peripheral membrane protein</topology>
        <orientation evidence="15">Cytoplasmic side</orientation>
    </subcellularLocation>
    <subcellularLocation>
        <location evidence="2">Endoplasmic reticulum membrane</location>
    </subcellularLocation>
</comment>
<dbReference type="GO" id="GO:0015031">
    <property type="term" value="P:protein transport"/>
    <property type="evidence" value="ECO:0007669"/>
    <property type="project" value="UniProtKB-KW"/>
</dbReference>
<keyword evidence="8" id="KW-0677">Repeat</keyword>
<dbReference type="PANTHER" id="PTHR13923:SF11">
    <property type="entry name" value="SECRETORY 31, ISOFORM D"/>
    <property type="match status" value="1"/>
</dbReference>
<keyword evidence="6" id="KW-0813">Transport</keyword>
<dbReference type="GO" id="GO:0007029">
    <property type="term" value="P:endoplasmic reticulum organization"/>
    <property type="evidence" value="ECO:0007669"/>
    <property type="project" value="TreeGrafter"/>
</dbReference>
<feature type="region of interest" description="Disordered" evidence="17">
    <location>
        <begin position="1011"/>
        <end position="1034"/>
    </location>
</feature>
<dbReference type="Gene3D" id="1.25.40.1030">
    <property type="match status" value="1"/>
</dbReference>
<evidence type="ECO:0000256" key="7">
    <source>
        <dbReference type="ARBA" id="ARBA00022574"/>
    </source>
</evidence>
<keyword evidence="9" id="KW-0256">Endoplasmic reticulum</keyword>
<evidence type="ECO:0000256" key="5">
    <source>
        <dbReference type="ARBA" id="ARBA00021236"/>
    </source>
</evidence>
<comment type="function">
    <text evidence="14">Component of the coat protein complex II (COPII) which promotes the formation of transport vesicles from the endoplasmic reticulum (ER). The coat has two main functions, the physical deformation of the endoplasmic reticulum membrane into vesicles and the selection of cargo molecules.</text>
</comment>
<protein>
    <recommendedName>
        <fullName evidence="5">Protein transport protein SEC31</fullName>
    </recommendedName>
    <alternativeName>
        <fullName evidence="4">Protein transport protein sec31</fullName>
    </alternativeName>
</protein>
<evidence type="ECO:0000256" key="10">
    <source>
        <dbReference type="ARBA" id="ARBA00022892"/>
    </source>
</evidence>
<keyword evidence="11" id="KW-0653">Protein transport</keyword>
<dbReference type="GO" id="GO:0030127">
    <property type="term" value="C:COPII vesicle coat"/>
    <property type="evidence" value="ECO:0007669"/>
    <property type="project" value="TreeGrafter"/>
</dbReference>
<evidence type="ECO:0000256" key="15">
    <source>
        <dbReference type="ARBA" id="ARBA00029433"/>
    </source>
</evidence>
<keyword evidence="20" id="KW-1185">Reference proteome</keyword>
<evidence type="ECO:0000256" key="16">
    <source>
        <dbReference type="PROSITE-ProRule" id="PRU00221"/>
    </source>
</evidence>
<dbReference type="SMART" id="SM00320">
    <property type="entry name" value="WD40"/>
    <property type="match status" value="6"/>
</dbReference>
<accession>A0A9W8B3M2</accession>
<dbReference type="GO" id="GO:0090110">
    <property type="term" value="P:COPII-coated vesicle cargo loading"/>
    <property type="evidence" value="ECO:0007669"/>
    <property type="project" value="TreeGrafter"/>
</dbReference>
<evidence type="ECO:0000259" key="18">
    <source>
        <dbReference type="Pfam" id="PF07304"/>
    </source>
</evidence>
<evidence type="ECO:0000256" key="3">
    <source>
        <dbReference type="ARBA" id="ARBA00009358"/>
    </source>
</evidence>
<keyword evidence="12" id="KW-0472">Membrane</keyword>
<evidence type="ECO:0000313" key="19">
    <source>
        <dbReference type="EMBL" id="KAJ1983182.1"/>
    </source>
</evidence>
<dbReference type="Gene3D" id="2.130.10.10">
    <property type="entry name" value="YVTN repeat-like/Quinoprotein amine dehydrogenase"/>
    <property type="match status" value="1"/>
</dbReference>
<dbReference type="InterPro" id="IPR015943">
    <property type="entry name" value="WD40/YVTN_repeat-like_dom_sf"/>
</dbReference>
<dbReference type="Pfam" id="PF00400">
    <property type="entry name" value="WD40"/>
    <property type="match status" value="1"/>
</dbReference>